<protein>
    <recommendedName>
        <fullName evidence="4">DUF3267 domain-containing protein</fullName>
    </recommendedName>
</protein>
<evidence type="ECO:0000313" key="2">
    <source>
        <dbReference type="EMBL" id="MFC7079088.1"/>
    </source>
</evidence>
<gene>
    <name evidence="2" type="ORF">ACFQJ6_01980</name>
</gene>
<keyword evidence="1" id="KW-0472">Membrane</keyword>
<evidence type="ECO:0000256" key="1">
    <source>
        <dbReference type="SAM" id="Phobius"/>
    </source>
</evidence>
<proteinExistence type="predicted"/>
<dbReference type="RefSeq" id="WP_382208608.1">
    <property type="nucleotide sequence ID" value="NZ_JBHSZH010000001.1"/>
</dbReference>
<sequence length="173" mass="19268">MSMEAVKRLYRWSDTLLSTLLFASTVLHEMSHSLAYECFGNQTEISWSDFAFASERSHVVVESKSTRRQDALAGIVAPYALLVPAFVTSLLVKLVYAPGTTWRLLLAAFLGLQGAGIALQAGPSNNDIEYFLWKWRPRTGRKTKLALSALNSGSIIVVFNLWLFSTLSLLGHW</sequence>
<feature type="transmembrane region" description="Helical" evidence="1">
    <location>
        <begin position="104"/>
        <end position="125"/>
    </location>
</feature>
<organism evidence="2 3">
    <name type="scientific">Halorussus caseinilyticus</name>
    <dbReference type="NCBI Taxonomy" id="3034025"/>
    <lineage>
        <taxon>Archaea</taxon>
        <taxon>Methanobacteriati</taxon>
        <taxon>Methanobacteriota</taxon>
        <taxon>Stenosarchaea group</taxon>
        <taxon>Halobacteria</taxon>
        <taxon>Halobacteriales</taxon>
        <taxon>Haladaptataceae</taxon>
        <taxon>Halorussus</taxon>
    </lineage>
</organism>
<keyword evidence="3" id="KW-1185">Reference proteome</keyword>
<evidence type="ECO:0000313" key="3">
    <source>
        <dbReference type="Proteomes" id="UP001596407"/>
    </source>
</evidence>
<name>A0ABD5WIX4_9EURY</name>
<keyword evidence="1" id="KW-0812">Transmembrane</keyword>
<comment type="caution">
    <text evidence="2">The sequence shown here is derived from an EMBL/GenBank/DDBJ whole genome shotgun (WGS) entry which is preliminary data.</text>
</comment>
<dbReference type="Proteomes" id="UP001596407">
    <property type="component" value="Unassembled WGS sequence"/>
</dbReference>
<keyword evidence="1" id="KW-1133">Transmembrane helix</keyword>
<accession>A0ABD5WIX4</accession>
<feature type="transmembrane region" description="Helical" evidence="1">
    <location>
        <begin position="71"/>
        <end position="92"/>
    </location>
</feature>
<evidence type="ECO:0008006" key="4">
    <source>
        <dbReference type="Google" id="ProtNLM"/>
    </source>
</evidence>
<dbReference type="AlphaFoldDB" id="A0ABD5WIX4"/>
<reference evidence="2 3" key="1">
    <citation type="journal article" date="2019" name="Int. J. Syst. Evol. Microbiol.">
        <title>The Global Catalogue of Microorganisms (GCM) 10K type strain sequencing project: providing services to taxonomists for standard genome sequencing and annotation.</title>
        <authorList>
            <consortium name="The Broad Institute Genomics Platform"/>
            <consortium name="The Broad Institute Genome Sequencing Center for Infectious Disease"/>
            <person name="Wu L."/>
            <person name="Ma J."/>
        </authorList>
    </citation>
    <scope>NUCLEOTIDE SEQUENCE [LARGE SCALE GENOMIC DNA]</scope>
    <source>
        <strain evidence="2 3">DT72</strain>
    </source>
</reference>
<feature type="transmembrane region" description="Helical" evidence="1">
    <location>
        <begin position="145"/>
        <end position="170"/>
    </location>
</feature>
<dbReference type="EMBL" id="JBHSZH010000001">
    <property type="protein sequence ID" value="MFC7079088.1"/>
    <property type="molecule type" value="Genomic_DNA"/>
</dbReference>